<organism evidence="9 10">
    <name type="scientific">Brassicogethes aeneus</name>
    <name type="common">Rape pollen beetle</name>
    <name type="synonym">Meligethes aeneus</name>
    <dbReference type="NCBI Taxonomy" id="1431903"/>
    <lineage>
        <taxon>Eukaryota</taxon>
        <taxon>Metazoa</taxon>
        <taxon>Ecdysozoa</taxon>
        <taxon>Arthropoda</taxon>
        <taxon>Hexapoda</taxon>
        <taxon>Insecta</taxon>
        <taxon>Pterygota</taxon>
        <taxon>Neoptera</taxon>
        <taxon>Endopterygota</taxon>
        <taxon>Coleoptera</taxon>
        <taxon>Polyphaga</taxon>
        <taxon>Cucujiformia</taxon>
        <taxon>Nitidulidae</taxon>
        <taxon>Meligethinae</taxon>
        <taxon>Brassicogethes</taxon>
    </lineage>
</organism>
<evidence type="ECO:0000313" key="10">
    <source>
        <dbReference type="Proteomes" id="UP001154078"/>
    </source>
</evidence>
<dbReference type="Pfam" id="PF01632">
    <property type="entry name" value="Ribosomal_L35p"/>
    <property type="match status" value="1"/>
</dbReference>
<dbReference type="OrthoDB" id="5847109at2759"/>
<name>A0A9P0FH70_BRAAE</name>
<dbReference type="InterPro" id="IPR019338">
    <property type="entry name" value="Ribosomal_bL35m"/>
</dbReference>
<dbReference type="Gene3D" id="4.10.410.60">
    <property type="match status" value="1"/>
</dbReference>
<dbReference type="SUPFAM" id="SSF143034">
    <property type="entry name" value="L35p-like"/>
    <property type="match status" value="1"/>
</dbReference>
<evidence type="ECO:0000256" key="6">
    <source>
        <dbReference type="ARBA" id="ARBA00023274"/>
    </source>
</evidence>
<evidence type="ECO:0000256" key="1">
    <source>
        <dbReference type="ARBA" id="ARBA00004173"/>
    </source>
</evidence>
<dbReference type="GO" id="GO:0003735">
    <property type="term" value="F:structural constituent of ribosome"/>
    <property type="evidence" value="ECO:0007669"/>
    <property type="project" value="InterPro"/>
</dbReference>
<accession>A0A9P0FH70</accession>
<keyword evidence="10" id="KW-1185">Reference proteome</keyword>
<dbReference type="GO" id="GO:0005739">
    <property type="term" value="C:mitochondrion"/>
    <property type="evidence" value="ECO:0007669"/>
    <property type="project" value="UniProtKB-SubCell"/>
</dbReference>
<evidence type="ECO:0000256" key="3">
    <source>
        <dbReference type="ARBA" id="ARBA00022946"/>
    </source>
</evidence>
<keyword evidence="6" id="KW-0687">Ribonucleoprotein</keyword>
<sequence>MFRVLLGTATKFGFSAVIPKPTLILQNVAKVGHLKPQNTRNFSSLLLSTTPKPSLLCDPAVSSIANNIISRNVTKFSLRKGKRKSVKVVLRKFYRLDWGGWIRTKCGRNKKLWKKTSARKRRLRQHVFCNATQSKLLDKMVGPYWRKPKYYVEDPYNPYHNREEFLYTAKKPRPFFPPEA</sequence>
<evidence type="ECO:0000256" key="4">
    <source>
        <dbReference type="ARBA" id="ARBA00022980"/>
    </source>
</evidence>
<dbReference type="Proteomes" id="UP001154078">
    <property type="component" value="Chromosome 4"/>
</dbReference>
<proteinExistence type="inferred from homology"/>
<keyword evidence="4" id="KW-0689">Ribosomal protein</keyword>
<dbReference type="AlphaFoldDB" id="A0A9P0FH70"/>
<dbReference type="EMBL" id="OV121135">
    <property type="protein sequence ID" value="CAH0556120.1"/>
    <property type="molecule type" value="Genomic_DNA"/>
</dbReference>
<dbReference type="GO" id="GO:0006412">
    <property type="term" value="P:translation"/>
    <property type="evidence" value="ECO:0007669"/>
    <property type="project" value="InterPro"/>
</dbReference>
<dbReference type="GO" id="GO:1990904">
    <property type="term" value="C:ribonucleoprotein complex"/>
    <property type="evidence" value="ECO:0007669"/>
    <property type="project" value="UniProtKB-KW"/>
</dbReference>
<evidence type="ECO:0000256" key="7">
    <source>
        <dbReference type="ARBA" id="ARBA00035273"/>
    </source>
</evidence>
<evidence type="ECO:0000313" key="9">
    <source>
        <dbReference type="EMBL" id="CAH0556120.1"/>
    </source>
</evidence>
<protein>
    <recommendedName>
        <fullName evidence="7">Large ribosomal subunit protein bL35m</fullName>
    </recommendedName>
    <alternativeName>
        <fullName evidence="8">39S ribosomal protein L35, mitochondrial</fullName>
    </alternativeName>
</protein>
<dbReference type="GO" id="GO:0005840">
    <property type="term" value="C:ribosome"/>
    <property type="evidence" value="ECO:0007669"/>
    <property type="project" value="UniProtKB-KW"/>
</dbReference>
<dbReference type="PANTHER" id="PTHR15909:SF0">
    <property type="entry name" value="LARGE RIBOSOMAL SUBUNIT PROTEIN BL35M"/>
    <property type="match status" value="1"/>
</dbReference>
<comment type="similarity">
    <text evidence="2">Belongs to the bacterial ribosomal protein bL35 family.</text>
</comment>
<evidence type="ECO:0000256" key="8">
    <source>
        <dbReference type="ARBA" id="ARBA00035418"/>
    </source>
</evidence>
<keyword evidence="5" id="KW-0496">Mitochondrion</keyword>
<dbReference type="InterPro" id="IPR021137">
    <property type="entry name" value="Ribosomal_bL35-like"/>
</dbReference>
<keyword evidence="3" id="KW-0809">Transit peptide</keyword>
<dbReference type="InterPro" id="IPR037229">
    <property type="entry name" value="Ribosomal_bL35_sf"/>
</dbReference>
<evidence type="ECO:0000256" key="5">
    <source>
        <dbReference type="ARBA" id="ARBA00023128"/>
    </source>
</evidence>
<comment type="subcellular location">
    <subcellularLocation>
        <location evidence="1">Mitochondrion</location>
    </subcellularLocation>
</comment>
<reference evidence="9" key="1">
    <citation type="submission" date="2021-12" db="EMBL/GenBank/DDBJ databases">
        <authorList>
            <person name="King R."/>
        </authorList>
    </citation>
    <scope>NUCLEOTIDE SEQUENCE</scope>
</reference>
<dbReference type="PANTHER" id="PTHR15909">
    <property type="entry name" value="39S RIBOSOMAL PROTEIN L35, MITOCHONDRIAL"/>
    <property type="match status" value="1"/>
</dbReference>
<gene>
    <name evidence="9" type="ORF">MELIAE_LOCUS7309</name>
</gene>
<evidence type="ECO:0000256" key="2">
    <source>
        <dbReference type="ARBA" id="ARBA00006598"/>
    </source>
</evidence>